<dbReference type="AlphaFoldDB" id="A0AAD7G5A7"/>
<evidence type="ECO:0000256" key="1">
    <source>
        <dbReference type="SAM" id="MobiDB-lite"/>
    </source>
</evidence>
<evidence type="ECO:0000313" key="2">
    <source>
        <dbReference type="EMBL" id="KAJ7657083.1"/>
    </source>
</evidence>
<feature type="region of interest" description="Disordered" evidence="1">
    <location>
        <begin position="167"/>
        <end position="187"/>
    </location>
</feature>
<sequence length="833" mass="91806">MSDGTLPRDIAASAAAFLAALEAQGADLPPAFAEVHAHLSGAMARYPETMPSIGARVSPATSLRTQPVQLAPDSQTFYPLIDSANPLQPFFIFAPQLINNARKLAAGVQSVCPSIAVALESHIPITLTIVLNVALALIIALTIELTGALTIPLPITRTVSSTFALESEDQEDDIDWRQREEEAQRRRGTWTGLKITISPLCGGRIAGGAGHGGEDCVRQGDRKRTASDANIGMMPCGAPDCSSWQGAAGGGGHENEGEDDEQQNNNNSQTGQRKRRKVPAGWRIEPSGGPPVTKRAGELLGKLLAIYGRQNRLELDDLLVGTTSELPVGNDMAAIVQRLSSQSKALKVGELQYMLALVQLVLHADAKLKYLRKVTVQDLAEKYGPGTHPNTFRDWVNWGKRRLLLCAAGTCYILPIIAALDLRTNITRKSTTEPDVLSLATALREVRHGMWLPMVRRLMVPIYYLRSTGGYIQDLCLHYPTPVPDGQSPKTISFGFGDIQSSDEIFDRIETNYPKLLPRSSEWDFTAMPAWKPLEDPRLLKLAPVHVIQTPLLYKKSGCPVTKRNRNKWTDAQRKKAEGASVATDLQDLEDQLSELHEGGTAKLGSYVEISSKILDGHALRINDSPGKLLSFLFTVPPEYCQLLSDAILRIHECMPGEFKDEDSRAEFFKYLSCHYSWYARYAEKGGNAPKGGHPDKIRKDHKGRVNFEQRYPHPSKDMGNVNEYVSLTEAYTDFFELLRVALKEYLPEDYDELSIYVEALPLDAASPCYPFGGFVINISACTWAHRDKGDKRLCLVVPFGSFTGGQLCLYETGFSFDLQPGDWSTRHAGPAF</sequence>
<feature type="region of interest" description="Disordered" evidence="1">
    <location>
        <begin position="242"/>
        <end position="290"/>
    </location>
</feature>
<evidence type="ECO:0000313" key="3">
    <source>
        <dbReference type="Proteomes" id="UP001221757"/>
    </source>
</evidence>
<dbReference type="EMBL" id="JARKIE010000293">
    <property type="protein sequence ID" value="KAJ7657083.1"/>
    <property type="molecule type" value="Genomic_DNA"/>
</dbReference>
<proteinExistence type="predicted"/>
<protein>
    <submittedName>
        <fullName evidence="2">Uncharacterized protein</fullName>
    </submittedName>
</protein>
<dbReference type="Proteomes" id="UP001221757">
    <property type="component" value="Unassembled WGS sequence"/>
</dbReference>
<comment type="caution">
    <text evidence="2">The sequence shown here is derived from an EMBL/GenBank/DDBJ whole genome shotgun (WGS) entry which is preliminary data.</text>
</comment>
<feature type="compositionally biased region" description="Basic and acidic residues" evidence="1">
    <location>
        <begin position="175"/>
        <end position="185"/>
    </location>
</feature>
<organism evidence="2 3">
    <name type="scientific">Mycena rosella</name>
    <name type="common">Pink bonnet</name>
    <name type="synonym">Agaricus rosellus</name>
    <dbReference type="NCBI Taxonomy" id="1033263"/>
    <lineage>
        <taxon>Eukaryota</taxon>
        <taxon>Fungi</taxon>
        <taxon>Dikarya</taxon>
        <taxon>Basidiomycota</taxon>
        <taxon>Agaricomycotina</taxon>
        <taxon>Agaricomycetes</taxon>
        <taxon>Agaricomycetidae</taxon>
        <taxon>Agaricales</taxon>
        <taxon>Marasmiineae</taxon>
        <taxon>Mycenaceae</taxon>
        <taxon>Mycena</taxon>
    </lineage>
</organism>
<gene>
    <name evidence="2" type="ORF">B0H17DRAFT_1213611</name>
</gene>
<accession>A0AAD7G5A7</accession>
<keyword evidence="3" id="KW-1185">Reference proteome</keyword>
<name>A0AAD7G5A7_MYCRO</name>
<reference evidence="2" key="1">
    <citation type="submission" date="2023-03" db="EMBL/GenBank/DDBJ databases">
        <title>Massive genome expansion in bonnet fungi (Mycena s.s.) driven by repeated elements and novel gene families across ecological guilds.</title>
        <authorList>
            <consortium name="Lawrence Berkeley National Laboratory"/>
            <person name="Harder C.B."/>
            <person name="Miyauchi S."/>
            <person name="Viragh M."/>
            <person name="Kuo A."/>
            <person name="Thoen E."/>
            <person name="Andreopoulos B."/>
            <person name="Lu D."/>
            <person name="Skrede I."/>
            <person name="Drula E."/>
            <person name="Henrissat B."/>
            <person name="Morin E."/>
            <person name="Kohler A."/>
            <person name="Barry K."/>
            <person name="LaButti K."/>
            <person name="Morin E."/>
            <person name="Salamov A."/>
            <person name="Lipzen A."/>
            <person name="Mereny Z."/>
            <person name="Hegedus B."/>
            <person name="Baldrian P."/>
            <person name="Stursova M."/>
            <person name="Weitz H."/>
            <person name="Taylor A."/>
            <person name="Grigoriev I.V."/>
            <person name="Nagy L.G."/>
            <person name="Martin F."/>
            <person name="Kauserud H."/>
        </authorList>
    </citation>
    <scope>NUCLEOTIDE SEQUENCE</scope>
    <source>
        <strain evidence="2">CBHHK067</strain>
    </source>
</reference>
<dbReference type="Gene3D" id="3.60.130.30">
    <property type="match status" value="1"/>
</dbReference>